<dbReference type="Gene3D" id="3.40.50.150">
    <property type="entry name" value="Vaccinia Virus protein VP39"/>
    <property type="match status" value="1"/>
</dbReference>
<feature type="domain" description="DUF1156" evidence="1">
    <location>
        <begin position="10"/>
        <end position="62"/>
    </location>
</feature>
<organism evidence="2 3">
    <name type="scientific">Petrimonas mucosa</name>
    <dbReference type="NCBI Taxonomy" id="1642646"/>
    <lineage>
        <taxon>Bacteria</taxon>
        <taxon>Pseudomonadati</taxon>
        <taxon>Bacteroidota</taxon>
        <taxon>Bacteroidia</taxon>
        <taxon>Bacteroidales</taxon>
        <taxon>Dysgonomonadaceae</taxon>
        <taxon>Petrimonas</taxon>
    </lineage>
</organism>
<dbReference type="SUPFAM" id="SSF53335">
    <property type="entry name" value="S-adenosyl-L-methionine-dependent methyltransferases"/>
    <property type="match status" value="1"/>
</dbReference>
<dbReference type="AlphaFoldDB" id="A0A1G4G8B2"/>
<reference evidence="2 3" key="1">
    <citation type="submission" date="2016-08" db="EMBL/GenBank/DDBJ databases">
        <authorList>
            <person name="Seilhamer J.J."/>
        </authorList>
    </citation>
    <scope>NUCLEOTIDE SEQUENCE [LARGE SCALE GENOMIC DNA]</scope>
    <source>
        <strain evidence="2">ING2-E5A</strain>
    </source>
</reference>
<dbReference type="InterPro" id="IPR009537">
    <property type="entry name" value="DUF1156"/>
</dbReference>
<keyword evidence="3" id="KW-1185">Reference proteome</keyword>
<dbReference type="GO" id="GO:0003676">
    <property type="term" value="F:nucleic acid binding"/>
    <property type="evidence" value="ECO:0007669"/>
    <property type="project" value="InterPro"/>
</dbReference>
<dbReference type="Proteomes" id="UP000178485">
    <property type="component" value="Chromosome i"/>
</dbReference>
<evidence type="ECO:0000313" key="3">
    <source>
        <dbReference type="Proteomes" id="UP000178485"/>
    </source>
</evidence>
<dbReference type="RefSeq" id="WP_071137165.1">
    <property type="nucleotide sequence ID" value="NZ_LT608328.1"/>
</dbReference>
<dbReference type="GO" id="GO:0008168">
    <property type="term" value="F:methyltransferase activity"/>
    <property type="evidence" value="ECO:0007669"/>
    <property type="project" value="InterPro"/>
</dbReference>
<dbReference type="InterPro" id="IPR002052">
    <property type="entry name" value="DNA_methylase_N6_adenine_CS"/>
</dbReference>
<dbReference type="Pfam" id="PF06634">
    <property type="entry name" value="DUF1156"/>
    <property type="match status" value="1"/>
</dbReference>
<gene>
    <name evidence="2" type="ORF">ING2E5A_1918</name>
</gene>
<dbReference type="GO" id="GO:0032259">
    <property type="term" value="P:methylation"/>
    <property type="evidence" value="ECO:0007669"/>
    <property type="project" value="InterPro"/>
</dbReference>
<dbReference type="STRING" id="1642646.ING2E5A_1918"/>
<dbReference type="REBASE" id="162529">
    <property type="entry name" value="M.PmuE5AORF1918P"/>
</dbReference>
<sequence length="1017" mass="114920">MKAKKLIEVALPIKEISAESVRDKSIRNGHISTLHLWWARRPLPVCRAVVFASLVPDPLDKNCTQAFKDAVQNILNPADDVLTQYQYKPYNDIPYTAIVDPMEDNLRNRLLMFIGKFSEKCQKEMLAGKSTTPKEQLDEGSLIKWENKNNPRILRMARELIWVAYNAEKYPDLGYETHHKNFSEAFDAIKAAEDALYEVIDRHLPSAETDDLEGNLQSAIENFQNQMPSVFDPFAGGGAIPLEAARLGCRSYGNDINPVAHIIEKGSAEFPQKFGKPICFSEEEFNRIYGEEGLNLITEKGISKDARGFYLIPNRLSFDVEYYALKVINNTKSKCSDLYESTTGKTPLVYYWARTATCSNPTCKAEIPMLKQFYISKRRTAKAKDWVYLNPIISGNHIDFEIKNGSFEEEGWNRHGNITCPCCGSLTNISEIKRQFNTSPIKERLLAIIEDGSKRTYRVPSAEDIQQISNIKKSKAIPKEQLEVGNVRNFNTPGWGIDSFDGLFSNRQSVFLTNFKNEIDNVCSSISDDKHYVRAIKTYLAILFDKVLCRNTSFGVWHKLQETVEHPFGRQAIPMVFDYPEMNPFSSLSGACKGQLDAIISYLESENSFPAVFNNVISGDKSQFDPKSLTAVITDPPYYDAIAYADLSDFFYVWLKSILLNEFELVFATPKTPKQEECTALKHHHGNSDEEAKHHFEKKLTSIFDAIETQTTDVVSIMFAHQSTEAWTTLCNSILDARMNITGSWPMDTEVSIALKADMATLESSVTVACRPSERKGYGDFKSVKKDIEQKVAEEVESLYELGFRGADLLTACFGQAVSEFGKYKSVEKSDGSEVSVAELLEMARNAAFDSLLKGVQGDDYTKFYIGWLQLNGTSDTDFDDATKFTRVGVNVNIKDIQQERLLILEGKKMHIAMAKEHIGGSSVEGTRPEDSPIKQAHRFILLYREGDRGKILRFVRDICPDSSSPLWRLLATLKELLPANDDQKQIVGILQNADDLRQHCHEEYKPIQGNLFEGIE</sequence>
<dbReference type="KEGG" id="pmuc:ING2E5A_1918"/>
<name>A0A1G4G8B2_9BACT</name>
<dbReference type="InterPro" id="IPR029063">
    <property type="entry name" value="SAM-dependent_MTases_sf"/>
</dbReference>
<proteinExistence type="predicted"/>
<dbReference type="EMBL" id="LT608328">
    <property type="protein sequence ID" value="SCM58685.1"/>
    <property type="molecule type" value="Genomic_DNA"/>
</dbReference>
<evidence type="ECO:0000313" key="2">
    <source>
        <dbReference type="EMBL" id="SCM58685.1"/>
    </source>
</evidence>
<dbReference type="PROSITE" id="PS00092">
    <property type="entry name" value="N6_MTASE"/>
    <property type="match status" value="1"/>
</dbReference>
<accession>A0A1G4G8B2</accession>
<evidence type="ECO:0000259" key="1">
    <source>
        <dbReference type="Pfam" id="PF06634"/>
    </source>
</evidence>
<protein>
    <recommendedName>
        <fullName evidence="1">DUF1156 domain-containing protein</fullName>
    </recommendedName>
</protein>